<proteinExistence type="predicted"/>
<organism evidence="2 3">
    <name type="scientific">Bradyrhizobium jicamae</name>
    <dbReference type="NCBI Taxonomy" id="280332"/>
    <lineage>
        <taxon>Bacteria</taxon>
        <taxon>Pseudomonadati</taxon>
        <taxon>Pseudomonadota</taxon>
        <taxon>Alphaproteobacteria</taxon>
        <taxon>Hyphomicrobiales</taxon>
        <taxon>Nitrobacteraceae</taxon>
        <taxon>Bradyrhizobium</taxon>
    </lineage>
</organism>
<protein>
    <submittedName>
        <fullName evidence="2">Uncharacterized protein</fullName>
    </submittedName>
</protein>
<evidence type="ECO:0000313" key="3">
    <source>
        <dbReference type="Proteomes" id="UP000050863"/>
    </source>
</evidence>
<comment type="caution">
    <text evidence="2">The sequence shown here is derived from an EMBL/GenBank/DDBJ whole genome shotgun (WGS) entry which is preliminary data.</text>
</comment>
<dbReference type="Proteomes" id="UP000050863">
    <property type="component" value="Unassembled WGS sequence"/>
</dbReference>
<name>A0A0R3M2S0_9BRAD</name>
<feature type="chain" id="PRO_5006443620" evidence="1">
    <location>
        <begin position="27"/>
        <end position="326"/>
    </location>
</feature>
<keyword evidence="1" id="KW-0732">Signal</keyword>
<gene>
    <name evidence="2" type="ORF">CQ12_21895</name>
</gene>
<dbReference type="AlphaFoldDB" id="A0A0R3M2S0"/>
<evidence type="ECO:0000313" key="2">
    <source>
        <dbReference type="EMBL" id="KRR11472.1"/>
    </source>
</evidence>
<feature type="signal peptide" evidence="1">
    <location>
        <begin position="1"/>
        <end position="26"/>
    </location>
</feature>
<evidence type="ECO:0000256" key="1">
    <source>
        <dbReference type="SAM" id="SignalP"/>
    </source>
</evidence>
<accession>A0A0R3M2S0</accession>
<dbReference type="EMBL" id="LLXZ01000046">
    <property type="protein sequence ID" value="KRR11472.1"/>
    <property type="molecule type" value="Genomic_DNA"/>
</dbReference>
<dbReference type="OrthoDB" id="1438074at2"/>
<sequence>MNNARSAVLRLLVPLCLAATISNVSAAPPAKSAEDRYIAARDAAIDKISAIYDAGNADEAARKAEEAASADLGAQMRAMLNEPAREGFGPARLHIDTFAKGDEGFGMLDGLRFDALLGKNGEKAGQDGTDGKYVAPKAHIVVTTQTLFERWLRAHKDWWDKGVRNVPQQIGAALKDESFYTQAVSSGAAVISFNSLPIAKPAGASFANAMLAGRTQSDIPDAADHVFVSAIAGGKVYVAYGSIAPEVTIPACIAIRTGFNQKAEQADDDLRSGKIDRKAYDRLGNLRQKGEDAYKRCFTERAPKQPAFAEATRQAERLLSAALNAR</sequence>
<dbReference type="RefSeq" id="WP_057834589.1">
    <property type="nucleotide sequence ID" value="NZ_LLXZ01000046.1"/>
</dbReference>
<reference evidence="2 3" key="1">
    <citation type="submission" date="2014-03" db="EMBL/GenBank/DDBJ databases">
        <title>Bradyrhizobium valentinum sp. nov., isolated from effective nodules of Lupinus mariae-josephae, a lupine endemic of basic-lime soils in Eastern Spain.</title>
        <authorList>
            <person name="Duran D."/>
            <person name="Rey L."/>
            <person name="Navarro A."/>
            <person name="Busquets A."/>
            <person name="Imperial J."/>
            <person name="Ruiz-Argueso T."/>
        </authorList>
    </citation>
    <scope>NUCLEOTIDE SEQUENCE [LARGE SCALE GENOMIC DNA]</scope>
    <source>
        <strain evidence="2 3">PAC68</strain>
    </source>
</reference>
<keyword evidence="3" id="KW-1185">Reference proteome</keyword>